<dbReference type="InterPro" id="IPR012337">
    <property type="entry name" value="RNaseH-like_sf"/>
</dbReference>
<feature type="domain" description="HMG box" evidence="6">
    <location>
        <begin position="18"/>
        <end position="69"/>
    </location>
</feature>
<evidence type="ECO:0000313" key="7">
    <source>
        <dbReference type="EMBL" id="CAG8785415.1"/>
    </source>
</evidence>
<evidence type="ECO:0000256" key="1">
    <source>
        <dbReference type="ARBA" id="ARBA00004123"/>
    </source>
</evidence>
<keyword evidence="4" id="KW-0862">Zinc</keyword>
<dbReference type="EMBL" id="CAJVPY010023675">
    <property type="protein sequence ID" value="CAG8785415.1"/>
    <property type="molecule type" value="Genomic_DNA"/>
</dbReference>
<dbReference type="SUPFAM" id="SSF53098">
    <property type="entry name" value="Ribonuclease H-like"/>
    <property type="match status" value="1"/>
</dbReference>
<dbReference type="GO" id="GO:0005634">
    <property type="term" value="C:nucleus"/>
    <property type="evidence" value="ECO:0007669"/>
    <property type="project" value="UniProtKB-SubCell"/>
</dbReference>
<keyword evidence="2" id="KW-0479">Metal-binding</keyword>
<dbReference type="CDD" id="cd00084">
    <property type="entry name" value="HMG-box_SF"/>
    <property type="match status" value="1"/>
</dbReference>
<dbReference type="Gene3D" id="1.10.30.10">
    <property type="entry name" value="High mobility group box domain"/>
    <property type="match status" value="1"/>
</dbReference>
<keyword evidence="8" id="KW-1185">Reference proteome</keyword>
<feature type="non-terminal residue" evidence="7">
    <location>
        <position position="444"/>
    </location>
</feature>
<name>A0A9N9JNN2_9GLOM</name>
<evidence type="ECO:0000256" key="2">
    <source>
        <dbReference type="ARBA" id="ARBA00022723"/>
    </source>
</evidence>
<dbReference type="Pfam" id="PF00505">
    <property type="entry name" value="HMG_box"/>
    <property type="match status" value="1"/>
</dbReference>
<evidence type="ECO:0000256" key="3">
    <source>
        <dbReference type="ARBA" id="ARBA00022771"/>
    </source>
</evidence>
<dbReference type="PANTHER" id="PTHR46481">
    <property type="entry name" value="ZINC FINGER BED DOMAIN-CONTAINING PROTEIN 4"/>
    <property type="match status" value="1"/>
</dbReference>
<gene>
    <name evidence="7" type="ORF">DERYTH_LOCUS20294</name>
</gene>
<keyword evidence="5" id="KW-0539">Nucleus</keyword>
<evidence type="ECO:0000259" key="6">
    <source>
        <dbReference type="Pfam" id="PF00505"/>
    </source>
</evidence>
<evidence type="ECO:0000313" key="8">
    <source>
        <dbReference type="Proteomes" id="UP000789405"/>
    </source>
</evidence>
<protein>
    <submittedName>
        <fullName evidence="7">3178_t:CDS:1</fullName>
    </submittedName>
</protein>
<keyword evidence="3" id="KW-0863">Zinc-finger</keyword>
<dbReference type="AlphaFoldDB" id="A0A9N9JNN2"/>
<organism evidence="7 8">
    <name type="scientific">Dentiscutata erythropus</name>
    <dbReference type="NCBI Taxonomy" id="1348616"/>
    <lineage>
        <taxon>Eukaryota</taxon>
        <taxon>Fungi</taxon>
        <taxon>Fungi incertae sedis</taxon>
        <taxon>Mucoromycota</taxon>
        <taxon>Glomeromycotina</taxon>
        <taxon>Glomeromycetes</taxon>
        <taxon>Diversisporales</taxon>
        <taxon>Gigasporaceae</taxon>
        <taxon>Dentiscutata</taxon>
    </lineage>
</organism>
<proteinExistence type="predicted"/>
<dbReference type="InterPro" id="IPR009071">
    <property type="entry name" value="HMG_box_dom"/>
</dbReference>
<dbReference type="InterPro" id="IPR052035">
    <property type="entry name" value="ZnF_BED_domain_contain"/>
</dbReference>
<dbReference type="Proteomes" id="UP000789405">
    <property type="component" value="Unassembled WGS sequence"/>
</dbReference>
<evidence type="ECO:0000256" key="4">
    <source>
        <dbReference type="ARBA" id="ARBA00022833"/>
    </source>
</evidence>
<dbReference type="GO" id="GO:0008270">
    <property type="term" value="F:zinc ion binding"/>
    <property type="evidence" value="ECO:0007669"/>
    <property type="project" value="UniProtKB-KW"/>
</dbReference>
<evidence type="ECO:0000256" key="5">
    <source>
        <dbReference type="ARBA" id="ARBA00023242"/>
    </source>
</evidence>
<dbReference type="InterPro" id="IPR036910">
    <property type="entry name" value="HMG_box_dom_sf"/>
</dbReference>
<accession>A0A9N9JNN2</accession>
<dbReference type="PANTHER" id="PTHR46481:SF10">
    <property type="entry name" value="ZINC FINGER BED DOMAIN-CONTAINING PROTEIN 39"/>
    <property type="match status" value="1"/>
</dbReference>
<reference evidence="7" key="1">
    <citation type="submission" date="2021-06" db="EMBL/GenBank/DDBJ databases">
        <authorList>
            <person name="Kallberg Y."/>
            <person name="Tangrot J."/>
            <person name="Rosling A."/>
        </authorList>
    </citation>
    <scope>NUCLEOTIDE SEQUENCE</scope>
    <source>
        <strain evidence="7">MA453B</strain>
    </source>
</reference>
<comment type="caution">
    <text evidence="7">The sequence shown here is derived from an EMBL/GenBank/DDBJ whole genome shotgun (WGS) entry which is preliminary data.</text>
</comment>
<dbReference type="SUPFAM" id="SSF47095">
    <property type="entry name" value="HMG-box"/>
    <property type="match status" value="1"/>
</dbReference>
<comment type="subcellular location">
    <subcellularLocation>
        <location evidence="1">Nucleus</location>
    </subcellularLocation>
</comment>
<dbReference type="OrthoDB" id="2427106at2759"/>
<sequence>MENMLFDHEIKNESFIPFILFSIEVRNIVSAKFSNLSSKEISNYIFKLWMQLPEGSKAKYKKMMTDMRKNLDISSVLPAQKKRTFSDNFCPHPQYLVQNSNLIRTILSCTLPLSIVKNNEFRQFCSSLDSRFTLPNCDSIRASIINAYNQTNKLIQNKIVETAQFVALSVDFWSHSYIGVTCHWITHDFKLIDVVLEVMKIPEDHVATEFFEKFQLLLSKLGLVHENIVSITSDNNNVKTALSQMQIEIIPCLANILRVSVEAGLQCANDILNKSKKLCEILNNDTNRRKLRDIQQQIDPRIKESLDVIDIGEDWYSTYQAIRHLVMLQNSIQHFSRENEKLKEHMLSDYEFDICKELEIILKLFCELTEMLNDSKYPALSFLTPAIENLKQYLSIYQPKNDIIRQIIDNILDNLKKNFGVPSTLGLYGSFFDPRFKKLLYIKS</sequence>